<dbReference type="Pfam" id="PF11229">
    <property type="entry name" value="Focadhesin"/>
    <property type="match status" value="1"/>
</dbReference>
<name>A0ABM4BKL4_HYDVU</name>
<dbReference type="GeneID" id="101240561"/>
<evidence type="ECO:0000313" key="5">
    <source>
        <dbReference type="RefSeq" id="XP_065649595.1"/>
    </source>
</evidence>
<dbReference type="PANTHER" id="PTHR16212">
    <property type="entry name" value="FOCADHESIN FAMILY MEMBER"/>
    <property type="match status" value="1"/>
</dbReference>
<dbReference type="InterPro" id="IPR045163">
    <property type="entry name" value="Focadhesin/RST1"/>
</dbReference>
<protein>
    <submittedName>
        <fullName evidence="4 5">Focadhesin isoform X3</fullName>
    </submittedName>
</protein>
<dbReference type="RefSeq" id="XP_065649595.1">
    <property type="nucleotide sequence ID" value="XM_065793523.1"/>
</dbReference>
<reference evidence="4 5" key="1">
    <citation type="submission" date="2025-05" db="UniProtKB">
        <authorList>
            <consortium name="RefSeq"/>
        </authorList>
    </citation>
    <scope>IDENTIFICATION</scope>
</reference>
<evidence type="ECO:0000313" key="4">
    <source>
        <dbReference type="RefSeq" id="XP_065649594.1"/>
    </source>
</evidence>
<evidence type="ECO:0000313" key="7">
    <source>
        <dbReference type="RefSeq" id="XP_065649597.1"/>
    </source>
</evidence>
<dbReference type="InterPro" id="IPR022542">
    <property type="entry name" value="FOCAD/RST1_DUF3730"/>
</dbReference>
<gene>
    <name evidence="4 5 6 7" type="primary">LOC101240561</name>
</gene>
<keyword evidence="3" id="KW-1185">Reference proteome</keyword>
<organism evidence="3 4">
    <name type="scientific">Hydra vulgaris</name>
    <name type="common">Hydra</name>
    <name type="synonym">Hydra attenuata</name>
    <dbReference type="NCBI Taxonomy" id="6087"/>
    <lineage>
        <taxon>Eukaryota</taxon>
        <taxon>Metazoa</taxon>
        <taxon>Cnidaria</taxon>
        <taxon>Hydrozoa</taxon>
        <taxon>Hydroidolina</taxon>
        <taxon>Anthoathecata</taxon>
        <taxon>Aplanulata</taxon>
        <taxon>Hydridae</taxon>
        <taxon>Hydra</taxon>
    </lineage>
</organism>
<dbReference type="RefSeq" id="XP_065649594.1">
    <property type="nucleotide sequence ID" value="XM_065793522.1"/>
</dbReference>
<dbReference type="InterPro" id="IPR021392">
    <property type="entry name" value="Focadhesin_C"/>
</dbReference>
<dbReference type="PANTHER" id="PTHR16212:SF4">
    <property type="entry name" value="FOCADHESIN"/>
    <property type="match status" value="1"/>
</dbReference>
<feature type="domain" description="Focadhesin C-terminal" evidence="1">
    <location>
        <begin position="1221"/>
        <end position="1535"/>
    </location>
</feature>
<evidence type="ECO:0000313" key="6">
    <source>
        <dbReference type="RefSeq" id="XP_065649596.1"/>
    </source>
</evidence>
<feature type="domain" description="DUF3730" evidence="2">
    <location>
        <begin position="491"/>
        <end position="715"/>
    </location>
</feature>
<dbReference type="RefSeq" id="XP_065649596.1">
    <property type="nucleotide sequence ID" value="XM_065793524.1"/>
</dbReference>
<evidence type="ECO:0000259" key="1">
    <source>
        <dbReference type="Pfam" id="PF11229"/>
    </source>
</evidence>
<evidence type="ECO:0000313" key="3">
    <source>
        <dbReference type="Proteomes" id="UP001652625"/>
    </source>
</evidence>
<sequence length="1680" mass="190536">MSTDEFEQKLKFPHCTIQKQAIMQLYMKAEDYFKKNGKITSVNLSDCASIVFLLKNVGNTNDYISRQCCECLLCLVVAGHLCDSLVLTSCVTSSALKCPIKNICWLILNIAYLKESWFLQSDSLHPLSQVLLNNTEFSKELFISVQSHLISTLHKDFSSTSNKQLLKVVASIEPFLKFVLYETCYGVELIEIFSLLLSFQNSNENFFLFQKVLELCKNKKMVDNSSKDFLSVSVLLAAWYINHLDLKDVILINDLIWMLVTGIWESFNGLSCYYIHQALFLLRQLLFMCLQDKKKNLLQFKDELLLFCALIMAKSNEVEALKEILLFVFSLVPECLRDLTVEKSKSLISILVFPMLKLLSDQHSCFESSDIHRMILDFFANVENILICDSKVNIPLRSLNISIQYSKIFKICHSSLSMLTLLHSDNVMSSSWLTDISFMVKSRNTLPKENIILMLSTVLVMHTNEELFRKALQTILVVCQHDISMVMNFFPLLLYCLRSDRFKKVKLDVLYIIPELVLHKILVGIGLKLVKSLSMSLALFPLAVKLGVEIWKKQPRVFPHVLELFYIKFDKPFESKVWYECLLAKINGAHEICYSGSPHGKDMIAVLSTSLDMLNADCNVKFSEYKDSCYSLLIETLKSLCLNKVVTVESIWKIISTKVQSKKSVSVLCSICSYLACIPIVRCKSAIIQEIISYLWILVQTSKINEVISAAYVSLAGFPLEEMKVKYLPEKVRTVVCDQLNALINQDSDENFLPLEEVIPGFGFSLLLHETEKEAMSGFSIFLSSMLSQEVANLPRGIGKKGHLILNRSISSPIVKFLSDKYEQSNRPGLLPGLAAGLLCCYVPYIHGMDRENPSKVHLEIQAGRYKQMLENLLQDFAVQQNDWHHAMLAPQSWCHFMKNLYLVCIQGRKANLEISKEKRLISDEEFQEDSKSIKFWVRDQITDQLKKASKQSPQLQGNSVLGLLGLAHAVSNYEENNDKCEANADPYLSMRTWLLKVADTIMVVFDGNFKAKSIPFQWCQQISSGKSTASSLVARCFAALSMANLASILLALDSERILSMLNMLLERCPYQLKAGSSNLLNFYCSLSLGMLISNLYQQQQYTEMIASNFYTNISSSVNVLENIVFNDELDKKEGACVGYGLAVVSAIMHDLNNYSIARAIQIRNQILEKCDSLHDADMLSIFGQELYFVLAYLTMAMFIVEILTIEEVKNCTKLMQKKAESSLSVGLQLALGVLNYTILQSKTEKNLSNDILENWHNILSKKESNVLKKLGAVKGIFASYGIHSLFLRIINDLDQFKQSINASLKLLFNLFDKSPDDSICLLVAEQLGYICLLEDEKSSSVVSLPQNYNYLKETSLLRNIFDLLVKPSLSDCVDDLSENKILTLLKSLVALKGAPLPPVNWVSILGPLTRAGFSDFVKQLCIQFAIFNVGSSNSMALWISSFVSSSLFIKLAITTQKMILLASESLLAYLTTGKQRVLLEELPVYCLFLCDHKSQFVSCVFQQWLTIIKMSNPPQSTISYVSSALKIVIEKLKDVQMQISNHDLKNLAKLVSVLQGEDWRKFLPKLPKEFRHKLQIEILSLLSPTYDDILEIVFDEEIVLTDIYDMIQMVFSLKDVKLLEYLVKRVTNDNQEDKNVFMSIVYKACLATQNADSFVLPIDQMATNGPYMNLFIQYITSNS</sequence>
<proteinExistence type="predicted"/>
<dbReference type="RefSeq" id="XP_065649597.1">
    <property type="nucleotide sequence ID" value="XM_065793525.1"/>
</dbReference>
<dbReference type="Pfam" id="PF12530">
    <property type="entry name" value="DUF3730"/>
    <property type="match status" value="1"/>
</dbReference>
<dbReference type="Proteomes" id="UP001652625">
    <property type="component" value="Chromosome 03"/>
</dbReference>
<accession>A0ABM4BKL4</accession>
<evidence type="ECO:0000259" key="2">
    <source>
        <dbReference type="Pfam" id="PF12530"/>
    </source>
</evidence>